<name>A0A3N4KXP8_9PEZI</name>
<dbReference type="OrthoDB" id="125347at2759"/>
<dbReference type="InterPro" id="IPR050863">
    <property type="entry name" value="CenT-Element_Derived"/>
</dbReference>
<feature type="domain" description="DDE-1" evidence="1">
    <location>
        <begin position="95"/>
        <end position="126"/>
    </location>
</feature>
<dbReference type="GO" id="GO:0005634">
    <property type="term" value="C:nucleus"/>
    <property type="evidence" value="ECO:0007669"/>
    <property type="project" value="TreeGrafter"/>
</dbReference>
<evidence type="ECO:0000259" key="1">
    <source>
        <dbReference type="Pfam" id="PF03184"/>
    </source>
</evidence>
<protein>
    <submittedName>
        <fullName evidence="2">DDE-domain-containing protein</fullName>
    </submittedName>
</protein>
<dbReference type="InterPro" id="IPR004875">
    <property type="entry name" value="DDE_SF_endonuclease_dom"/>
</dbReference>
<evidence type="ECO:0000313" key="2">
    <source>
        <dbReference type="EMBL" id="RPB14189.1"/>
    </source>
</evidence>
<dbReference type="PANTHER" id="PTHR19303">
    <property type="entry name" value="TRANSPOSON"/>
    <property type="match status" value="1"/>
</dbReference>
<sequence length="127" mass="14700">LSAFIGEEAPKFSDGWLTIWKKRHSVKQIVQHGEASDSLRHHCVLALDEMNSIRQLLEDYHLQDIYNFDETGYFFRMQPDRRLSTTSMEGEKKDKLRITVALTCNGTGSHKLPPWIIGRAENPRCLK</sequence>
<accession>A0A3N4KXP8</accession>
<feature type="non-terminal residue" evidence="2">
    <location>
        <position position="127"/>
    </location>
</feature>
<organism evidence="2 3">
    <name type="scientific">Morchella conica CCBAS932</name>
    <dbReference type="NCBI Taxonomy" id="1392247"/>
    <lineage>
        <taxon>Eukaryota</taxon>
        <taxon>Fungi</taxon>
        <taxon>Dikarya</taxon>
        <taxon>Ascomycota</taxon>
        <taxon>Pezizomycotina</taxon>
        <taxon>Pezizomycetes</taxon>
        <taxon>Pezizales</taxon>
        <taxon>Morchellaceae</taxon>
        <taxon>Morchella</taxon>
    </lineage>
</organism>
<dbReference type="EMBL" id="ML119119">
    <property type="protein sequence ID" value="RPB14189.1"/>
    <property type="molecule type" value="Genomic_DNA"/>
</dbReference>
<keyword evidence="3" id="KW-1185">Reference proteome</keyword>
<dbReference type="AlphaFoldDB" id="A0A3N4KXP8"/>
<dbReference type="STRING" id="1392247.A0A3N4KXP8"/>
<dbReference type="GO" id="GO:0003677">
    <property type="term" value="F:DNA binding"/>
    <property type="evidence" value="ECO:0007669"/>
    <property type="project" value="TreeGrafter"/>
</dbReference>
<evidence type="ECO:0000313" key="3">
    <source>
        <dbReference type="Proteomes" id="UP000277580"/>
    </source>
</evidence>
<dbReference type="InParanoid" id="A0A3N4KXP8"/>
<dbReference type="Pfam" id="PF03184">
    <property type="entry name" value="DDE_1"/>
    <property type="match status" value="1"/>
</dbReference>
<proteinExistence type="predicted"/>
<gene>
    <name evidence="2" type="ORF">P167DRAFT_470348</name>
</gene>
<dbReference type="PANTHER" id="PTHR19303:SF73">
    <property type="entry name" value="PROTEIN PDC2"/>
    <property type="match status" value="1"/>
</dbReference>
<feature type="non-terminal residue" evidence="2">
    <location>
        <position position="1"/>
    </location>
</feature>
<reference evidence="2 3" key="1">
    <citation type="journal article" date="2018" name="Nat. Ecol. Evol.">
        <title>Pezizomycetes genomes reveal the molecular basis of ectomycorrhizal truffle lifestyle.</title>
        <authorList>
            <person name="Murat C."/>
            <person name="Payen T."/>
            <person name="Noel B."/>
            <person name="Kuo A."/>
            <person name="Morin E."/>
            <person name="Chen J."/>
            <person name="Kohler A."/>
            <person name="Krizsan K."/>
            <person name="Balestrini R."/>
            <person name="Da Silva C."/>
            <person name="Montanini B."/>
            <person name="Hainaut M."/>
            <person name="Levati E."/>
            <person name="Barry K.W."/>
            <person name="Belfiori B."/>
            <person name="Cichocki N."/>
            <person name="Clum A."/>
            <person name="Dockter R.B."/>
            <person name="Fauchery L."/>
            <person name="Guy J."/>
            <person name="Iotti M."/>
            <person name="Le Tacon F."/>
            <person name="Lindquist E.A."/>
            <person name="Lipzen A."/>
            <person name="Malagnac F."/>
            <person name="Mello A."/>
            <person name="Molinier V."/>
            <person name="Miyauchi S."/>
            <person name="Poulain J."/>
            <person name="Riccioni C."/>
            <person name="Rubini A."/>
            <person name="Sitrit Y."/>
            <person name="Splivallo R."/>
            <person name="Traeger S."/>
            <person name="Wang M."/>
            <person name="Zifcakova L."/>
            <person name="Wipf D."/>
            <person name="Zambonelli A."/>
            <person name="Paolocci F."/>
            <person name="Nowrousian M."/>
            <person name="Ottonello S."/>
            <person name="Baldrian P."/>
            <person name="Spatafora J.W."/>
            <person name="Henrissat B."/>
            <person name="Nagy L.G."/>
            <person name="Aury J.M."/>
            <person name="Wincker P."/>
            <person name="Grigoriev I.V."/>
            <person name="Bonfante P."/>
            <person name="Martin F.M."/>
        </authorList>
    </citation>
    <scope>NUCLEOTIDE SEQUENCE [LARGE SCALE GENOMIC DNA]</scope>
    <source>
        <strain evidence="2 3">CCBAS932</strain>
    </source>
</reference>
<dbReference type="Proteomes" id="UP000277580">
    <property type="component" value="Unassembled WGS sequence"/>
</dbReference>